<dbReference type="InterPro" id="IPR042100">
    <property type="entry name" value="Bug_dom1"/>
</dbReference>
<organism evidence="3 4">
    <name type="scientific">Chelativorans petroleitrophicus</name>
    <dbReference type="NCBI Taxonomy" id="2975484"/>
    <lineage>
        <taxon>Bacteria</taxon>
        <taxon>Pseudomonadati</taxon>
        <taxon>Pseudomonadota</taxon>
        <taxon>Alphaproteobacteria</taxon>
        <taxon>Hyphomicrobiales</taxon>
        <taxon>Phyllobacteriaceae</taxon>
        <taxon>Chelativorans</taxon>
    </lineage>
</organism>
<proteinExistence type="inferred from homology"/>
<dbReference type="PROSITE" id="PS51318">
    <property type="entry name" value="TAT"/>
    <property type="match status" value="1"/>
</dbReference>
<dbReference type="CDD" id="cd07012">
    <property type="entry name" value="PBP2_Bug_TTT"/>
    <property type="match status" value="1"/>
</dbReference>
<gene>
    <name evidence="3" type="ORF">NYR54_08140</name>
</gene>
<dbReference type="Gene3D" id="3.40.190.150">
    <property type="entry name" value="Bordetella uptake gene, domain 1"/>
    <property type="match status" value="1"/>
</dbReference>
<accession>A0A9X2X8E2</accession>
<name>A0A9X2X8E2_9HYPH</name>
<comment type="similarity">
    <text evidence="1">Belongs to the UPF0065 (bug) family.</text>
</comment>
<dbReference type="PANTHER" id="PTHR42928:SF5">
    <property type="entry name" value="BLR1237 PROTEIN"/>
    <property type="match status" value="1"/>
</dbReference>
<reference evidence="3" key="1">
    <citation type="submission" date="2022-08" db="EMBL/GenBank/DDBJ databases">
        <title>Chelativorans sichuanense sp. nov., a paraffin oil-degrading bacterium isolated from a mixture of oil-based drill cuttings and paddy soil.</title>
        <authorList>
            <person name="Yu J."/>
            <person name="Liu H."/>
            <person name="Chen Q."/>
        </authorList>
    </citation>
    <scope>NUCLEOTIDE SEQUENCE</scope>
    <source>
        <strain evidence="3">SCAU 2101</strain>
    </source>
</reference>
<comment type="caution">
    <text evidence="3">The sequence shown here is derived from an EMBL/GenBank/DDBJ whole genome shotgun (WGS) entry which is preliminary data.</text>
</comment>
<evidence type="ECO:0000313" key="3">
    <source>
        <dbReference type="EMBL" id="MCT8990264.1"/>
    </source>
</evidence>
<dbReference type="Proteomes" id="UP001149009">
    <property type="component" value="Unassembled WGS sequence"/>
</dbReference>
<dbReference type="RefSeq" id="WP_261515122.1">
    <property type="nucleotide sequence ID" value="NZ_JAODNV010000008.1"/>
</dbReference>
<sequence length="330" mass="35020">MKDEIKMRTDDTRRSGLTRRQVFLAAAGALTLAAAGPAFAQGSWPEKPVEIICGFAPGGGTDLLARALADALSDEFGVPFQVINRTGGGGVVGFEEIASAAPDGYKLGILTAQVITANLRGVMQKSYRDFTPIAMASIDYAGFAVNANSDIQTFEDLLEKARQNPGALSLGNGSEGGSFHMTARNLEEQAGVKFKHVPFDGGPAAILQLLGGHIDATVNGPTEILPHVQGGQLRMLAVSGPKRLPDLPDVPSTAELGFPLDVSTWRAVGGPAGLPEEVVEKLEGAIEKAVQSERFLETMEKIGSNPEYLDSEGLLAYLQRQEEIYTKILD</sequence>
<protein>
    <submittedName>
        <fullName evidence="3">Tripartite tricarboxylate transporter substrate binding protein</fullName>
    </submittedName>
</protein>
<dbReference type="SUPFAM" id="SSF53850">
    <property type="entry name" value="Periplasmic binding protein-like II"/>
    <property type="match status" value="1"/>
</dbReference>
<keyword evidence="4" id="KW-1185">Reference proteome</keyword>
<keyword evidence="2" id="KW-0732">Signal</keyword>
<dbReference type="InterPro" id="IPR005064">
    <property type="entry name" value="BUG"/>
</dbReference>
<dbReference type="InterPro" id="IPR006311">
    <property type="entry name" value="TAT_signal"/>
</dbReference>
<dbReference type="AlphaFoldDB" id="A0A9X2X8E2"/>
<dbReference type="Pfam" id="PF03401">
    <property type="entry name" value="TctC"/>
    <property type="match status" value="1"/>
</dbReference>
<dbReference type="PIRSF" id="PIRSF017082">
    <property type="entry name" value="YflP"/>
    <property type="match status" value="1"/>
</dbReference>
<dbReference type="Gene3D" id="3.40.190.10">
    <property type="entry name" value="Periplasmic binding protein-like II"/>
    <property type="match status" value="1"/>
</dbReference>
<feature type="chain" id="PRO_5040919537" evidence="2">
    <location>
        <begin position="41"/>
        <end position="330"/>
    </location>
</feature>
<dbReference type="EMBL" id="JAODNV010000008">
    <property type="protein sequence ID" value="MCT8990264.1"/>
    <property type="molecule type" value="Genomic_DNA"/>
</dbReference>
<evidence type="ECO:0000256" key="1">
    <source>
        <dbReference type="ARBA" id="ARBA00006987"/>
    </source>
</evidence>
<evidence type="ECO:0000313" key="4">
    <source>
        <dbReference type="Proteomes" id="UP001149009"/>
    </source>
</evidence>
<evidence type="ECO:0000256" key="2">
    <source>
        <dbReference type="SAM" id="SignalP"/>
    </source>
</evidence>
<dbReference type="PANTHER" id="PTHR42928">
    <property type="entry name" value="TRICARBOXYLATE-BINDING PROTEIN"/>
    <property type="match status" value="1"/>
</dbReference>
<feature type="signal peptide" evidence="2">
    <location>
        <begin position="1"/>
        <end position="40"/>
    </location>
</feature>